<proteinExistence type="inferred from homology"/>
<dbReference type="Gene3D" id="3.30.420.40">
    <property type="match status" value="1"/>
</dbReference>
<evidence type="ECO:0000259" key="10">
    <source>
        <dbReference type="Pfam" id="PF00349"/>
    </source>
</evidence>
<accession>A0A136Q0Y1</accession>
<comment type="similarity">
    <text evidence="3">Belongs to the hexokinase family.</text>
</comment>
<keyword evidence="4" id="KW-0808">Transferase</keyword>
<dbReference type="GO" id="GO:0005524">
    <property type="term" value="F:ATP binding"/>
    <property type="evidence" value="ECO:0007669"/>
    <property type="project" value="UniProtKB-KW"/>
</dbReference>
<evidence type="ECO:0000256" key="5">
    <source>
        <dbReference type="ARBA" id="ARBA00022741"/>
    </source>
</evidence>
<dbReference type="PANTHER" id="PTHR19443:SF16">
    <property type="entry name" value="HEXOKINASE TYPE 1-RELATED"/>
    <property type="match status" value="1"/>
</dbReference>
<dbReference type="PROSITE" id="PS51748">
    <property type="entry name" value="HEXOKINASE_2"/>
    <property type="match status" value="1"/>
</dbReference>
<evidence type="ECO:0000256" key="3">
    <source>
        <dbReference type="ARBA" id="ARBA00009225"/>
    </source>
</evidence>
<dbReference type="GO" id="GO:0005829">
    <property type="term" value="C:cytosol"/>
    <property type="evidence" value="ECO:0007669"/>
    <property type="project" value="TreeGrafter"/>
</dbReference>
<sequence>MKGTHMLTANEFIRKHKMEYTSIDVKNEMDTYIDEMKKGLCGEKSSLLMIPSYITLKSEVKREKPVICVDAGGTNLRVAVAKFSEDGSFCTEEFQRYLMPGVEKELEAEEFFDILADYILPFTKITKNIVISFAYRAKILPDIDCEIVEITKEVKVKNAGGKLLGREICAALAKKGADGCNIVVVNDSVATALAGKAEKLNDGYGSFTGTILGTGSNSCYIEYMRNIAKLEGGEEGLMVINTEAGSYNKVPRSDIDIAYDESTQNPGIGVFEKMTSGGYLGPLCDFTLRTAAREGVFEKGFSMAGTVSTVDVNAFLTDGSGALGRYFTAEADRNAAREILLNIVLRAGRFLALQMAAVAVKAAKENDRVCMTIEGTTYEKMFGLKKEALTVLLPYLDSIGIKADVISVENAVLKGCAIAGLSR</sequence>
<comment type="pathway">
    <text evidence="2">Carbohydrate metabolism.</text>
</comment>
<dbReference type="EMBL" id="LSZW01000065">
    <property type="protein sequence ID" value="KXK64234.1"/>
    <property type="molecule type" value="Genomic_DNA"/>
</dbReference>
<dbReference type="UniPathway" id="UPA00109">
    <property type="reaction ID" value="UER00180"/>
</dbReference>
<feature type="domain" description="Hexokinase C-terminal" evidence="11">
    <location>
        <begin position="209"/>
        <end position="420"/>
    </location>
</feature>
<comment type="pathway">
    <text evidence="1">Carbohydrate degradation.</text>
</comment>
<dbReference type="GO" id="GO:0004340">
    <property type="term" value="F:glucokinase activity"/>
    <property type="evidence" value="ECO:0007669"/>
    <property type="project" value="TreeGrafter"/>
</dbReference>
<dbReference type="OrthoDB" id="6383434at2"/>
<reference evidence="12 13" key="1">
    <citation type="submission" date="2016-02" db="EMBL/GenBank/DDBJ databases">
        <authorList>
            <person name="Wen L."/>
            <person name="He K."/>
            <person name="Yang H."/>
        </authorList>
    </citation>
    <scope>NUCLEOTIDE SEQUENCE [LARGE SCALE GENOMIC DNA]</scope>
    <source>
        <strain evidence="12 13">DSM 22607</strain>
    </source>
</reference>
<dbReference type="GO" id="GO:0008865">
    <property type="term" value="F:fructokinase activity"/>
    <property type="evidence" value="ECO:0007669"/>
    <property type="project" value="TreeGrafter"/>
</dbReference>
<dbReference type="Pfam" id="PF00349">
    <property type="entry name" value="Hexokinase_1"/>
    <property type="match status" value="1"/>
</dbReference>
<comment type="caution">
    <text evidence="12">The sequence shown here is derived from an EMBL/GenBank/DDBJ whole genome shotgun (WGS) entry which is preliminary data.</text>
</comment>
<name>A0A136Q0Y1_9FIRM</name>
<keyword evidence="13" id="KW-1185">Reference proteome</keyword>
<dbReference type="InterPro" id="IPR043129">
    <property type="entry name" value="ATPase_NBD"/>
</dbReference>
<dbReference type="Gene3D" id="3.40.367.20">
    <property type="match status" value="1"/>
</dbReference>
<dbReference type="GO" id="GO:0006006">
    <property type="term" value="P:glucose metabolic process"/>
    <property type="evidence" value="ECO:0007669"/>
    <property type="project" value="TreeGrafter"/>
</dbReference>
<feature type="domain" description="Hexokinase N-terminal" evidence="10">
    <location>
        <begin position="17"/>
        <end position="195"/>
    </location>
</feature>
<dbReference type="AlphaFoldDB" id="A0A136Q0Y1"/>
<organism evidence="12 13">
    <name type="scientific">Christensenella minuta</name>
    <dbReference type="NCBI Taxonomy" id="626937"/>
    <lineage>
        <taxon>Bacteria</taxon>
        <taxon>Bacillati</taxon>
        <taxon>Bacillota</taxon>
        <taxon>Clostridia</taxon>
        <taxon>Christensenellales</taxon>
        <taxon>Christensenellaceae</taxon>
        <taxon>Christensenella</taxon>
    </lineage>
</organism>
<dbReference type="SUPFAM" id="SSF53067">
    <property type="entry name" value="Actin-like ATPase domain"/>
    <property type="match status" value="2"/>
</dbReference>
<keyword evidence="6 12" id="KW-0418">Kinase</keyword>
<evidence type="ECO:0000256" key="9">
    <source>
        <dbReference type="ARBA" id="ARBA00047905"/>
    </source>
</evidence>
<protein>
    <submittedName>
        <fullName evidence="12">Hexokinase</fullName>
    </submittedName>
</protein>
<dbReference type="GO" id="GO:0006096">
    <property type="term" value="P:glycolytic process"/>
    <property type="evidence" value="ECO:0007669"/>
    <property type="project" value="UniProtKB-UniPathway"/>
</dbReference>
<dbReference type="InterPro" id="IPR022673">
    <property type="entry name" value="Hexokinase_C"/>
</dbReference>
<evidence type="ECO:0000256" key="4">
    <source>
        <dbReference type="ARBA" id="ARBA00022679"/>
    </source>
</evidence>
<evidence type="ECO:0000259" key="11">
    <source>
        <dbReference type="Pfam" id="PF03727"/>
    </source>
</evidence>
<dbReference type="GO" id="GO:0005536">
    <property type="term" value="F:D-glucose binding"/>
    <property type="evidence" value="ECO:0007669"/>
    <property type="project" value="InterPro"/>
</dbReference>
<dbReference type="InterPro" id="IPR001312">
    <property type="entry name" value="Hexokinase"/>
</dbReference>
<dbReference type="STRING" id="626937.HMPREF3293_02878"/>
<evidence type="ECO:0000256" key="7">
    <source>
        <dbReference type="ARBA" id="ARBA00022840"/>
    </source>
</evidence>
<keyword evidence="8" id="KW-0324">Glycolysis</keyword>
<keyword evidence="7" id="KW-0067">ATP-binding</keyword>
<dbReference type="InterPro" id="IPR022672">
    <property type="entry name" value="Hexokinase_N"/>
</dbReference>
<dbReference type="CDD" id="cd24000">
    <property type="entry name" value="ASKHA_NBD_HK"/>
    <property type="match status" value="1"/>
</dbReference>
<dbReference type="KEGG" id="cmiu:B1H56_02580"/>
<dbReference type="Proteomes" id="UP000070366">
    <property type="component" value="Unassembled WGS sequence"/>
</dbReference>
<evidence type="ECO:0000256" key="8">
    <source>
        <dbReference type="ARBA" id="ARBA00023152"/>
    </source>
</evidence>
<dbReference type="Pfam" id="PF03727">
    <property type="entry name" value="Hexokinase_2"/>
    <property type="match status" value="1"/>
</dbReference>
<dbReference type="PANTHER" id="PTHR19443">
    <property type="entry name" value="HEXOKINASE"/>
    <property type="match status" value="1"/>
</dbReference>
<keyword evidence="5" id="KW-0547">Nucleotide-binding</keyword>
<dbReference type="GO" id="GO:0001678">
    <property type="term" value="P:intracellular glucose homeostasis"/>
    <property type="evidence" value="ECO:0007669"/>
    <property type="project" value="InterPro"/>
</dbReference>
<evidence type="ECO:0000313" key="13">
    <source>
        <dbReference type="Proteomes" id="UP000070366"/>
    </source>
</evidence>
<dbReference type="PATRIC" id="fig|626937.4.peg.2839"/>
<dbReference type="PRINTS" id="PR00475">
    <property type="entry name" value="HEXOKINASE"/>
</dbReference>
<gene>
    <name evidence="12" type="ORF">HMPREF3293_02878</name>
</gene>
<evidence type="ECO:0000256" key="6">
    <source>
        <dbReference type="ARBA" id="ARBA00022777"/>
    </source>
</evidence>
<evidence type="ECO:0000256" key="2">
    <source>
        <dbReference type="ARBA" id="ARBA00005007"/>
    </source>
</evidence>
<comment type="catalytic activity">
    <reaction evidence="9">
        <text>D-fructose + ATP = D-fructose 6-phosphate + ADP + H(+)</text>
        <dbReference type="Rhea" id="RHEA:16125"/>
        <dbReference type="ChEBI" id="CHEBI:15378"/>
        <dbReference type="ChEBI" id="CHEBI:30616"/>
        <dbReference type="ChEBI" id="CHEBI:37721"/>
        <dbReference type="ChEBI" id="CHEBI:61527"/>
        <dbReference type="ChEBI" id="CHEBI:456216"/>
        <dbReference type="EC" id="2.7.1.1"/>
    </reaction>
    <physiologicalReaction direction="left-to-right" evidence="9">
        <dbReference type="Rhea" id="RHEA:16126"/>
    </physiologicalReaction>
</comment>
<evidence type="ECO:0000256" key="1">
    <source>
        <dbReference type="ARBA" id="ARBA00004921"/>
    </source>
</evidence>
<dbReference type="RefSeq" id="WP_066521466.1">
    <property type="nucleotide sequence ID" value="NZ_CABMOF010000005.1"/>
</dbReference>
<evidence type="ECO:0000313" key="12">
    <source>
        <dbReference type="EMBL" id="KXK64234.1"/>
    </source>
</evidence>